<dbReference type="InterPro" id="IPR007472">
    <property type="entry name" value="N-end_Aminoacyl_Trfase_C"/>
</dbReference>
<reference evidence="2 3" key="1">
    <citation type="submission" date="2021-02" db="EMBL/GenBank/DDBJ databases">
        <title>Variation within the Batrachochytrium salamandrivorans European outbreak.</title>
        <authorList>
            <person name="Kelly M."/>
            <person name="Pasmans F."/>
            <person name="Shea T.P."/>
            <person name="Munoz J.F."/>
            <person name="Carranza S."/>
            <person name="Cuomo C.A."/>
            <person name="Martel A."/>
        </authorList>
    </citation>
    <scope>NUCLEOTIDE SEQUENCE [LARGE SCALE GENOMIC DNA]</scope>
    <source>
        <strain evidence="2 3">AMFP18/2</strain>
    </source>
</reference>
<dbReference type="Pfam" id="PF04377">
    <property type="entry name" value="ATE_C"/>
    <property type="match status" value="1"/>
</dbReference>
<sequence length="289" mass="32872">MDLIQDLESEESGQAHRLKVILEPAEFTQETFDLYKKYQIAIHKDPPSRIQPQQFIQFLVDSPIVSELINDDALCTSSLSDASLLRCWQKYYIDNILVAVAVLDILPKCVSSVYFMYDPDYSFLSLGTYSALREIALTNWLSSTMPQGLDYYYMGYYIHSCVKMRYKASYKPSEIMCPEIYRWVAMRDAVHLLEAKRDTALADASAASATTGSDCNGLVDAISSPREIRIINASEISDEMVADINVLSKRRLVRLHSLRNNHDLVVHIKEFFTRAELATLADRLVFVAV</sequence>
<dbReference type="PANTHER" id="PTHR21367">
    <property type="entry name" value="ARGININE-TRNA-PROTEIN TRANSFERASE 1"/>
    <property type="match status" value="1"/>
</dbReference>
<evidence type="ECO:0000259" key="1">
    <source>
        <dbReference type="Pfam" id="PF04377"/>
    </source>
</evidence>
<dbReference type="InterPro" id="IPR016181">
    <property type="entry name" value="Acyl_CoA_acyltransferase"/>
</dbReference>
<evidence type="ECO:0000313" key="2">
    <source>
        <dbReference type="EMBL" id="KAH6593031.1"/>
    </source>
</evidence>
<organism evidence="2 3">
    <name type="scientific">Batrachochytrium salamandrivorans</name>
    <dbReference type="NCBI Taxonomy" id="1357716"/>
    <lineage>
        <taxon>Eukaryota</taxon>
        <taxon>Fungi</taxon>
        <taxon>Fungi incertae sedis</taxon>
        <taxon>Chytridiomycota</taxon>
        <taxon>Chytridiomycota incertae sedis</taxon>
        <taxon>Chytridiomycetes</taxon>
        <taxon>Rhizophydiales</taxon>
        <taxon>Rhizophydiales incertae sedis</taxon>
        <taxon>Batrachochytrium</taxon>
    </lineage>
</organism>
<dbReference type="EMBL" id="JAFCIX010000363">
    <property type="protein sequence ID" value="KAH6593031.1"/>
    <property type="molecule type" value="Genomic_DNA"/>
</dbReference>
<keyword evidence="3" id="KW-1185">Reference proteome</keyword>
<feature type="domain" description="N-end rule aminoacyl transferase C-terminal" evidence="1">
    <location>
        <begin position="30"/>
        <end position="177"/>
    </location>
</feature>
<dbReference type="Proteomes" id="UP001648503">
    <property type="component" value="Unassembled WGS sequence"/>
</dbReference>
<name>A0ABQ8F6E4_9FUNG</name>
<comment type="caution">
    <text evidence="2">The sequence shown here is derived from an EMBL/GenBank/DDBJ whole genome shotgun (WGS) entry which is preliminary data.</text>
</comment>
<evidence type="ECO:0000313" key="3">
    <source>
        <dbReference type="Proteomes" id="UP001648503"/>
    </source>
</evidence>
<proteinExistence type="predicted"/>
<dbReference type="InterPro" id="IPR030700">
    <property type="entry name" value="N-end_Aminoacyl_Trfase"/>
</dbReference>
<protein>
    <recommendedName>
        <fullName evidence="1">N-end rule aminoacyl transferase C-terminal domain-containing protein</fullName>
    </recommendedName>
</protein>
<dbReference type="SUPFAM" id="SSF55729">
    <property type="entry name" value="Acyl-CoA N-acyltransferases (Nat)"/>
    <property type="match status" value="1"/>
</dbReference>
<accession>A0ABQ8F6E4</accession>
<dbReference type="PANTHER" id="PTHR21367:SF1">
    <property type="entry name" value="ARGINYL-TRNA--PROTEIN TRANSFERASE 1"/>
    <property type="match status" value="1"/>
</dbReference>
<gene>
    <name evidence="2" type="ORF">BASA50_007664</name>
</gene>